<comment type="caution">
    <text evidence="7">The sequence shown here is derived from an EMBL/GenBank/DDBJ whole genome shotgun (WGS) entry which is preliminary data.</text>
</comment>
<dbReference type="PIRSF" id="PIRSF036492">
    <property type="entry name" value="ALDH"/>
    <property type="match status" value="1"/>
</dbReference>
<dbReference type="SUPFAM" id="SSF53720">
    <property type="entry name" value="ALDH-like"/>
    <property type="match status" value="1"/>
</dbReference>
<feature type="domain" description="Aldehyde dehydrogenase" evidence="6">
    <location>
        <begin position="26"/>
        <end position="465"/>
    </location>
</feature>
<dbReference type="Gene3D" id="3.40.309.10">
    <property type="entry name" value="Aldehyde Dehydrogenase, Chain A, domain 2"/>
    <property type="match status" value="1"/>
</dbReference>
<dbReference type="InterPro" id="IPR012394">
    <property type="entry name" value="Aldehyde_DH_NAD(P)"/>
</dbReference>
<keyword evidence="3" id="KW-0520">NAD</keyword>
<keyword evidence="2" id="KW-0560">Oxidoreductase</keyword>
<evidence type="ECO:0000256" key="3">
    <source>
        <dbReference type="ARBA" id="ARBA00023027"/>
    </source>
</evidence>
<dbReference type="PANTHER" id="PTHR43570">
    <property type="entry name" value="ALDEHYDE DEHYDROGENASE"/>
    <property type="match status" value="1"/>
</dbReference>
<dbReference type="PANTHER" id="PTHR43570:SF16">
    <property type="entry name" value="ALDEHYDE DEHYDROGENASE TYPE III, ISOFORM Q"/>
    <property type="match status" value="1"/>
</dbReference>
<evidence type="ECO:0000259" key="6">
    <source>
        <dbReference type="Pfam" id="PF00171"/>
    </source>
</evidence>
<feature type="active site" evidence="4">
    <location>
        <position position="279"/>
    </location>
</feature>
<dbReference type="Gene3D" id="3.40.605.10">
    <property type="entry name" value="Aldehyde Dehydrogenase, Chain A, domain 1"/>
    <property type="match status" value="1"/>
</dbReference>
<dbReference type="GO" id="GO:0006081">
    <property type="term" value="P:aldehyde metabolic process"/>
    <property type="evidence" value="ECO:0007669"/>
    <property type="project" value="InterPro"/>
</dbReference>
<dbReference type="FunFam" id="3.40.309.10:FF:000003">
    <property type="entry name" value="Aldehyde dehydrogenase"/>
    <property type="match status" value="1"/>
</dbReference>
<dbReference type="CDD" id="cd07087">
    <property type="entry name" value="ALDH_F3-13-14_CALDH-like"/>
    <property type="match status" value="1"/>
</dbReference>
<dbReference type="Pfam" id="PF00171">
    <property type="entry name" value="Aldedh"/>
    <property type="match status" value="1"/>
</dbReference>
<comment type="similarity">
    <text evidence="1">Belongs to the aldehyde dehydrogenase family.</text>
</comment>
<evidence type="ECO:0000256" key="4">
    <source>
        <dbReference type="PIRSR" id="PIRSR036492-1"/>
    </source>
</evidence>
<proteinExistence type="inferred from homology"/>
<feature type="non-terminal residue" evidence="7">
    <location>
        <position position="527"/>
    </location>
</feature>
<dbReference type="Proteomes" id="UP001432322">
    <property type="component" value="Unassembled WGS sequence"/>
</dbReference>
<reference evidence="7" key="1">
    <citation type="submission" date="2023-10" db="EMBL/GenBank/DDBJ databases">
        <title>Genome assembly of Pristionchus species.</title>
        <authorList>
            <person name="Yoshida K."/>
            <person name="Sommer R.J."/>
        </authorList>
    </citation>
    <scope>NUCLEOTIDE SEQUENCE</scope>
    <source>
        <strain evidence="7">RS5133</strain>
    </source>
</reference>
<dbReference type="GO" id="GO:0004029">
    <property type="term" value="F:aldehyde dehydrogenase (NAD+) activity"/>
    <property type="evidence" value="ECO:0007669"/>
    <property type="project" value="TreeGrafter"/>
</dbReference>
<evidence type="ECO:0000256" key="2">
    <source>
        <dbReference type="ARBA" id="ARBA00023002"/>
    </source>
</evidence>
<evidence type="ECO:0000256" key="1">
    <source>
        <dbReference type="ARBA" id="ARBA00009986"/>
    </source>
</evidence>
<keyword evidence="5" id="KW-0812">Transmembrane</keyword>
<dbReference type="InterPro" id="IPR016162">
    <property type="entry name" value="Ald_DH_N"/>
</dbReference>
<feature type="transmembrane region" description="Helical" evidence="5">
    <location>
        <begin position="504"/>
        <end position="525"/>
    </location>
</feature>
<dbReference type="GO" id="GO:0005737">
    <property type="term" value="C:cytoplasm"/>
    <property type="evidence" value="ECO:0007669"/>
    <property type="project" value="TreeGrafter"/>
</dbReference>
<dbReference type="InterPro" id="IPR016161">
    <property type="entry name" value="Ald_DH/histidinol_DH"/>
</dbReference>
<sequence>SLLFLPSCLRLFVSPKLFTHDRSYRDTLTPTKRLSAMAYNALVSKQREFFLSGATSSLAARKENLNKLKKLITENEEQLCLAVEKDLRRNPKSTVALEISNAVMEIDYMLANLAEWMKPEKVQKTMLTALDTPMVHKDPKGVCLIIAPWNYPVAMILLPLIPAIAAGNTCILKPSEIAAATAKAFELIVPKYFEEEVLAVVNGAIPETTALLAERFDHILYTGCPPVAKIVMAAASKHLTPVTLELGGKCPVVVEDDVDVDITAKRICWGKWLNNGQTCLAPDYVMVSSKTKPALLAAMRKVLVEFYSEDPKASKDYSRIISERHFDRLKTLLDKTNGTHAVEMGVPDRDDLFIPPTVLDVNREDTLMEDEIFGPILPILTVSGLNDAIDYIKKGEKPLAAYIFTRNETKIKKFLAETSSGAVTVNDVIMHLTVDTLPFGGVGNSGMGRYRGKYGFDTFTHEKAVLKRPFFGESLMAIRYPPQTDEKARQMALLTGTRRAFPKWLVRWLPTVPVVVLSVVLGVILQV</sequence>
<protein>
    <recommendedName>
        <fullName evidence="6">Aldehyde dehydrogenase domain-containing protein</fullName>
    </recommendedName>
</protein>
<dbReference type="InterPro" id="IPR015590">
    <property type="entry name" value="Aldehyde_DH_dom"/>
</dbReference>
<keyword evidence="8" id="KW-1185">Reference proteome</keyword>
<organism evidence="7 8">
    <name type="scientific">Pristionchus fissidentatus</name>
    <dbReference type="NCBI Taxonomy" id="1538716"/>
    <lineage>
        <taxon>Eukaryota</taxon>
        <taxon>Metazoa</taxon>
        <taxon>Ecdysozoa</taxon>
        <taxon>Nematoda</taxon>
        <taxon>Chromadorea</taxon>
        <taxon>Rhabditida</taxon>
        <taxon>Rhabditina</taxon>
        <taxon>Diplogasteromorpha</taxon>
        <taxon>Diplogasteroidea</taxon>
        <taxon>Neodiplogasteridae</taxon>
        <taxon>Pristionchus</taxon>
    </lineage>
</organism>
<accession>A0AAV5UTA2</accession>
<name>A0AAV5UTA2_9BILA</name>
<evidence type="ECO:0000313" key="8">
    <source>
        <dbReference type="Proteomes" id="UP001432322"/>
    </source>
</evidence>
<evidence type="ECO:0000313" key="7">
    <source>
        <dbReference type="EMBL" id="GMT09477.1"/>
    </source>
</evidence>
<keyword evidence="5" id="KW-1133">Transmembrane helix</keyword>
<dbReference type="EMBL" id="BTSY01000001">
    <property type="protein sequence ID" value="GMT09477.1"/>
    <property type="molecule type" value="Genomic_DNA"/>
</dbReference>
<dbReference type="FunFam" id="3.40.605.10:FF:000004">
    <property type="entry name" value="Aldehyde dehydrogenase"/>
    <property type="match status" value="1"/>
</dbReference>
<feature type="non-terminal residue" evidence="7">
    <location>
        <position position="1"/>
    </location>
</feature>
<keyword evidence="5" id="KW-0472">Membrane</keyword>
<dbReference type="AlphaFoldDB" id="A0AAV5UTA2"/>
<feature type="active site" evidence="4">
    <location>
        <position position="245"/>
    </location>
</feature>
<dbReference type="InterPro" id="IPR016163">
    <property type="entry name" value="Ald_DH_C"/>
</dbReference>
<evidence type="ECO:0000256" key="5">
    <source>
        <dbReference type="SAM" id="Phobius"/>
    </source>
</evidence>
<gene>
    <name evidence="7" type="ORF">PFISCL1PPCAC_774</name>
</gene>